<keyword evidence="4" id="KW-0597">Phosphoprotein</keyword>
<feature type="transmembrane region" description="Helical" evidence="16">
    <location>
        <begin position="248"/>
        <end position="266"/>
    </location>
</feature>
<evidence type="ECO:0000256" key="6">
    <source>
        <dbReference type="ARBA" id="ARBA00022723"/>
    </source>
</evidence>
<dbReference type="PANTHER" id="PTHR45792">
    <property type="entry name" value="DIACYLGLYCEROL LIPASE HOMOLOG-RELATED"/>
    <property type="match status" value="1"/>
</dbReference>
<accession>A0ABR4NGF9</accession>
<evidence type="ECO:0000256" key="11">
    <source>
        <dbReference type="ARBA" id="ARBA00023098"/>
    </source>
</evidence>
<evidence type="ECO:0000256" key="16">
    <source>
        <dbReference type="SAM" id="Phobius"/>
    </source>
</evidence>
<protein>
    <recommendedName>
        <fullName evidence="14">sn-1-specific diacylglycerol lipase</fullName>
        <ecNumber evidence="14">3.1.1.116</ecNumber>
    </recommendedName>
</protein>
<dbReference type="InterPro" id="IPR029058">
    <property type="entry name" value="AB_hydrolase_fold"/>
</dbReference>
<feature type="transmembrane region" description="Helical" evidence="16">
    <location>
        <begin position="97"/>
        <end position="121"/>
    </location>
</feature>
<evidence type="ECO:0000313" key="19">
    <source>
        <dbReference type="Proteomes" id="UP001527925"/>
    </source>
</evidence>
<evidence type="ECO:0000256" key="2">
    <source>
        <dbReference type="ARBA" id="ARBA00004651"/>
    </source>
</evidence>
<comment type="cofactor">
    <cofactor evidence="1">
        <name>Ca(2+)</name>
        <dbReference type="ChEBI" id="CHEBI:29108"/>
    </cofactor>
</comment>
<evidence type="ECO:0000256" key="9">
    <source>
        <dbReference type="ARBA" id="ARBA00022963"/>
    </source>
</evidence>
<evidence type="ECO:0000256" key="3">
    <source>
        <dbReference type="ARBA" id="ARBA00022475"/>
    </source>
</evidence>
<name>A0ABR4NGF9_9FUNG</name>
<keyword evidence="6" id="KW-0479">Metal-binding</keyword>
<keyword evidence="9" id="KW-0442">Lipid degradation</keyword>
<evidence type="ECO:0000256" key="14">
    <source>
        <dbReference type="ARBA" id="ARBA00026104"/>
    </source>
</evidence>
<dbReference type="Gene3D" id="3.40.50.1820">
    <property type="entry name" value="alpha/beta hydrolase"/>
    <property type="match status" value="1"/>
</dbReference>
<organism evidence="18 19">
    <name type="scientific">Polyrhizophydium stewartii</name>
    <dbReference type="NCBI Taxonomy" id="2732419"/>
    <lineage>
        <taxon>Eukaryota</taxon>
        <taxon>Fungi</taxon>
        <taxon>Fungi incertae sedis</taxon>
        <taxon>Chytridiomycota</taxon>
        <taxon>Chytridiomycota incertae sedis</taxon>
        <taxon>Chytridiomycetes</taxon>
        <taxon>Rhizophydiales</taxon>
        <taxon>Rhizophydiales incertae sedis</taxon>
        <taxon>Polyrhizophydium</taxon>
    </lineage>
</organism>
<feature type="domain" description="Fungal lipase-type" evidence="17">
    <location>
        <begin position="346"/>
        <end position="491"/>
    </location>
</feature>
<sequence>MALAAYLLVHRPAQCPSREWLGPYLALCLAAFIAETGLDVLMAFYSLRGSVADDTPRRPIAKVIYSLLAVVTLETVLHSFALAKFHDDTTVCPGSGAFTALLGVAIYAFLAAIFGMALLLVTQMVVGSSRKSIERIDNPRFWQFCLAPLLCFPLYLRRDGRRMRADSQRRGGSILGDIAQLFADLFGDVDLVPSDVLVGLMLVKEQQVRERHRARRLGHRHSTLERLDALAIINGLPLHRNWQMIVHFFPYAEAIYGFPLFMFAHFREGLRHLLCPCRTQPAETAVQAVRTYMDQGWSSNCLCCFPASCCYSQAREHADLVHVSTTNNLFKSPFMVCLDHTQRALVIAIRGTLSTTDLLVDLHFGQTDIAIPQENLGTFTAQTHTGILKTARNILAEIESLNIFQNLLLSHMSPYAEYRIVCTGHSLGGGVASLLAYLIKTSPRYTELSSRVYALSYSPPGCMITMEGQDYFRTFCTSIVLGNDVIPRLTPYTVHSLKEQVKAALAACHDRRKVDIIGSAMTNQALKLLRRLFGLPLRRASPTVSLLASDAMLEQGGPNPSTDALLLPPGESSSLISPAHPLSPLASSSSHRSMPSQASTILSDGNHSRGDAPPSTFLAGHVLHIRRARTSAPPTRPSIDDAGIDAVEVPIIDAEYELVWAQPTAFHSIIISQAMGVDHLPNRLADTFAALELLA</sequence>
<evidence type="ECO:0000256" key="5">
    <source>
        <dbReference type="ARBA" id="ARBA00022692"/>
    </source>
</evidence>
<keyword evidence="12 16" id="KW-0472">Membrane</keyword>
<keyword evidence="11" id="KW-0443">Lipid metabolism</keyword>
<evidence type="ECO:0000313" key="18">
    <source>
        <dbReference type="EMBL" id="KAL2918539.1"/>
    </source>
</evidence>
<keyword evidence="19" id="KW-1185">Reference proteome</keyword>
<comment type="catalytic activity">
    <reaction evidence="13">
        <text>a 1,2-diacyl-sn-glycerol + H2O = a 2-acylglycerol + a fatty acid + H(+)</text>
        <dbReference type="Rhea" id="RHEA:33275"/>
        <dbReference type="ChEBI" id="CHEBI:15377"/>
        <dbReference type="ChEBI" id="CHEBI:15378"/>
        <dbReference type="ChEBI" id="CHEBI:17389"/>
        <dbReference type="ChEBI" id="CHEBI:17815"/>
        <dbReference type="ChEBI" id="CHEBI:28868"/>
        <dbReference type="EC" id="3.1.1.116"/>
    </reaction>
    <physiologicalReaction direction="left-to-right" evidence="13">
        <dbReference type="Rhea" id="RHEA:33276"/>
    </physiologicalReaction>
</comment>
<keyword evidence="3" id="KW-1003">Cell membrane</keyword>
<keyword evidence="5 16" id="KW-0812">Transmembrane</keyword>
<dbReference type="Pfam" id="PF01764">
    <property type="entry name" value="Lipase_3"/>
    <property type="match status" value="1"/>
</dbReference>
<evidence type="ECO:0000256" key="8">
    <source>
        <dbReference type="ARBA" id="ARBA00022837"/>
    </source>
</evidence>
<dbReference type="InterPro" id="IPR002921">
    <property type="entry name" value="Fungal_lipase-type"/>
</dbReference>
<keyword evidence="8" id="KW-0106">Calcium</keyword>
<proteinExistence type="predicted"/>
<evidence type="ECO:0000256" key="4">
    <source>
        <dbReference type="ARBA" id="ARBA00022553"/>
    </source>
</evidence>
<feature type="compositionally biased region" description="Low complexity" evidence="15">
    <location>
        <begin position="577"/>
        <end position="599"/>
    </location>
</feature>
<feature type="region of interest" description="Disordered" evidence="15">
    <location>
        <begin position="577"/>
        <end position="610"/>
    </location>
</feature>
<evidence type="ECO:0000256" key="13">
    <source>
        <dbReference type="ARBA" id="ARBA00024531"/>
    </source>
</evidence>
<dbReference type="Proteomes" id="UP001527925">
    <property type="component" value="Unassembled WGS sequence"/>
</dbReference>
<evidence type="ECO:0000259" key="17">
    <source>
        <dbReference type="Pfam" id="PF01764"/>
    </source>
</evidence>
<comment type="subcellular location">
    <subcellularLocation>
        <location evidence="2">Cell membrane</location>
        <topology evidence="2">Multi-pass membrane protein</topology>
    </subcellularLocation>
</comment>
<evidence type="ECO:0000256" key="10">
    <source>
        <dbReference type="ARBA" id="ARBA00022989"/>
    </source>
</evidence>
<feature type="transmembrane region" description="Helical" evidence="16">
    <location>
        <begin position="21"/>
        <end position="44"/>
    </location>
</feature>
<evidence type="ECO:0000256" key="1">
    <source>
        <dbReference type="ARBA" id="ARBA00001913"/>
    </source>
</evidence>
<dbReference type="SUPFAM" id="SSF53474">
    <property type="entry name" value="alpha/beta-Hydrolases"/>
    <property type="match status" value="1"/>
</dbReference>
<keyword evidence="7" id="KW-0378">Hydrolase</keyword>
<keyword evidence="10 16" id="KW-1133">Transmembrane helix</keyword>
<dbReference type="CDD" id="cd00519">
    <property type="entry name" value="Lipase_3"/>
    <property type="match status" value="1"/>
</dbReference>
<dbReference type="EC" id="3.1.1.116" evidence="14"/>
<comment type="caution">
    <text evidence="18">The sequence shown here is derived from an EMBL/GenBank/DDBJ whole genome shotgun (WGS) entry which is preliminary data.</text>
</comment>
<evidence type="ECO:0000256" key="12">
    <source>
        <dbReference type="ARBA" id="ARBA00023136"/>
    </source>
</evidence>
<evidence type="ECO:0000256" key="7">
    <source>
        <dbReference type="ARBA" id="ARBA00022801"/>
    </source>
</evidence>
<feature type="transmembrane region" description="Helical" evidence="16">
    <location>
        <begin position="64"/>
        <end position="85"/>
    </location>
</feature>
<dbReference type="EMBL" id="JADGIZ020000006">
    <property type="protein sequence ID" value="KAL2918539.1"/>
    <property type="molecule type" value="Genomic_DNA"/>
</dbReference>
<evidence type="ECO:0000256" key="15">
    <source>
        <dbReference type="SAM" id="MobiDB-lite"/>
    </source>
</evidence>
<dbReference type="PANTHER" id="PTHR45792:SF8">
    <property type="entry name" value="DIACYLGLYCEROL LIPASE-ALPHA"/>
    <property type="match status" value="1"/>
</dbReference>
<reference evidence="18 19" key="1">
    <citation type="submission" date="2023-09" db="EMBL/GenBank/DDBJ databases">
        <title>Pangenome analysis of Batrachochytrium dendrobatidis and related Chytrids.</title>
        <authorList>
            <person name="Yacoub M.N."/>
            <person name="Stajich J.E."/>
            <person name="James T.Y."/>
        </authorList>
    </citation>
    <scope>NUCLEOTIDE SEQUENCE [LARGE SCALE GENOMIC DNA]</scope>
    <source>
        <strain evidence="18 19">JEL0888</strain>
    </source>
</reference>
<dbReference type="InterPro" id="IPR052214">
    <property type="entry name" value="DAG_Lipase-Related"/>
</dbReference>
<gene>
    <name evidence="18" type="ORF">HK105_201940</name>
</gene>